<sequence length="372" mass="39721">MPPDRDLVAFVSLSTELYGAELSLLSLCKGMPASIVAPMGPLLEHATAAGLDTREIVEAEILALKKIGQSRSPLEVGQAIWRGSQRLRAMAIWDKRAVISFSQWLNPALALAAFGKSTPLVLDMHDGPFSGPGRLVQRASVKLADRSIFVSQSNGRAVIGSERPSKHPVVHRPIEVPQSLVAAKATTAPQGPLRVIYVGRLDPEKRVHLLLQSAERVGFDHLSVTVVGESTATENMSATMAALHPKGSFLGSVGRHVALEHMSRSDVLVTPAQGEAFGRTVFEAALLGIPAVVDSSAAAAELIVDGVSGWVLGGKTPWTRLDDLLRTLAAEPQTVARVGSEARRRLGSLVDPDYVRAQYWAELPGNVEAVRA</sequence>
<evidence type="ECO:0000256" key="1">
    <source>
        <dbReference type="ARBA" id="ARBA00022679"/>
    </source>
</evidence>
<proteinExistence type="predicted"/>
<dbReference type="PANTHER" id="PTHR45947">
    <property type="entry name" value="SULFOQUINOVOSYL TRANSFERASE SQD2"/>
    <property type="match status" value="1"/>
</dbReference>
<reference evidence="3 4" key="1">
    <citation type="submission" date="2016-10" db="EMBL/GenBank/DDBJ databases">
        <authorList>
            <person name="de Groot N.N."/>
        </authorList>
    </citation>
    <scope>NUCLEOTIDE SEQUENCE [LARGE SCALE GENOMIC DNA]</scope>
    <source>
        <strain evidence="3 4">CGMCC 1.7056</strain>
    </source>
</reference>
<feature type="domain" description="Glycosyl transferase family 1" evidence="2">
    <location>
        <begin position="185"/>
        <end position="344"/>
    </location>
</feature>
<evidence type="ECO:0000313" key="3">
    <source>
        <dbReference type="EMBL" id="SFB87718.1"/>
    </source>
</evidence>
<dbReference type="InterPro" id="IPR050194">
    <property type="entry name" value="Glycosyltransferase_grp1"/>
</dbReference>
<gene>
    <name evidence="3" type="ORF">SAMN04487968_102123</name>
</gene>
<evidence type="ECO:0000259" key="2">
    <source>
        <dbReference type="Pfam" id="PF00534"/>
    </source>
</evidence>
<dbReference type="Pfam" id="PF00534">
    <property type="entry name" value="Glycos_transf_1"/>
    <property type="match status" value="1"/>
</dbReference>
<dbReference type="SUPFAM" id="SSF53756">
    <property type="entry name" value="UDP-Glycosyltransferase/glycogen phosphorylase"/>
    <property type="match status" value="1"/>
</dbReference>
<dbReference type="RefSeq" id="WP_175507530.1">
    <property type="nucleotide sequence ID" value="NZ_FOLB01000002.1"/>
</dbReference>
<dbReference type="Proteomes" id="UP000198832">
    <property type="component" value="Unassembled WGS sequence"/>
</dbReference>
<protein>
    <submittedName>
        <fullName evidence="3">Glycosyltransferase involved in cell wall bisynthesis</fullName>
    </submittedName>
</protein>
<dbReference type="PANTHER" id="PTHR45947:SF13">
    <property type="entry name" value="TRANSFERASE"/>
    <property type="match status" value="1"/>
</dbReference>
<dbReference type="CDD" id="cd03801">
    <property type="entry name" value="GT4_PimA-like"/>
    <property type="match status" value="1"/>
</dbReference>
<dbReference type="STRING" id="574651.SAMN04487968_102123"/>
<name>A0A1I1EQD5_9ACTN</name>
<dbReference type="EMBL" id="FOLB01000002">
    <property type="protein sequence ID" value="SFB87718.1"/>
    <property type="molecule type" value="Genomic_DNA"/>
</dbReference>
<dbReference type="Gene3D" id="3.40.50.2000">
    <property type="entry name" value="Glycogen Phosphorylase B"/>
    <property type="match status" value="2"/>
</dbReference>
<organism evidence="3 4">
    <name type="scientific">Nocardioides terrae</name>
    <dbReference type="NCBI Taxonomy" id="574651"/>
    <lineage>
        <taxon>Bacteria</taxon>
        <taxon>Bacillati</taxon>
        <taxon>Actinomycetota</taxon>
        <taxon>Actinomycetes</taxon>
        <taxon>Propionibacteriales</taxon>
        <taxon>Nocardioidaceae</taxon>
        <taxon>Nocardioides</taxon>
    </lineage>
</organism>
<keyword evidence="4" id="KW-1185">Reference proteome</keyword>
<dbReference type="AlphaFoldDB" id="A0A1I1EQD5"/>
<accession>A0A1I1EQD5</accession>
<dbReference type="GO" id="GO:0016757">
    <property type="term" value="F:glycosyltransferase activity"/>
    <property type="evidence" value="ECO:0007669"/>
    <property type="project" value="InterPro"/>
</dbReference>
<evidence type="ECO:0000313" key="4">
    <source>
        <dbReference type="Proteomes" id="UP000198832"/>
    </source>
</evidence>
<keyword evidence="1 3" id="KW-0808">Transferase</keyword>
<dbReference type="InterPro" id="IPR001296">
    <property type="entry name" value="Glyco_trans_1"/>
</dbReference>